<gene>
    <name evidence="1" type="ORF">SG34_002210</name>
</gene>
<sequence length="242" mass="26691">MKLNCDLGESFGLWQNGNDEAIMPYIDLANIACGFHASDPLTMLKTVQLAQKHQVTIGAHPGYPDLLGFGRRSMSYPDDELIAILHYQLGALQAICQSQNTRVSYVKPHGALYNDMMKNPALFACICRAIQQIDPALPLMVQALPEPAPYQQIAGQYGIGLWFEAFADRHYLDSGLLVPRSEANAVLHSSEQVVARCRHLKQHGQLLSINEKPLPLQVDTLCIHGDNPAAPDLVRQLSQVLA</sequence>
<dbReference type="InterPro" id="IPR005501">
    <property type="entry name" value="LamB/YcsF/PxpA-like"/>
</dbReference>
<dbReference type="NCBIfam" id="NF003816">
    <property type="entry name" value="PRK05406.1-5"/>
    <property type="match status" value="1"/>
</dbReference>
<evidence type="ECO:0000313" key="1">
    <source>
        <dbReference type="EMBL" id="WDE05773.1"/>
    </source>
</evidence>
<dbReference type="SUPFAM" id="SSF88713">
    <property type="entry name" value="Glycoside hydrolase/deacetylase"/>
    <property type="match status" value="1"/>
</dbReference>
<dbReference type="AlphaFoldDB" id="A0AAF0C9H6"/>
<name>A0AAF0C9H6_9GAMM</name>
<dbReference type="NCBIfam" id="NF003814">
    <property type="entry name" value="PRK05406.1-3"/>
    <property type="match status" value="1"/>
</dbReference>
<accession>A0AAF0C9H6</accession>
<reference evidence="1 2" key="2">
    <citation type="journal article" date="2022" name="Mar. Drugs">
        <title>Bioassay-Guided Fractionation Leads to the Detection of Cholic Acid Generated by the Rare Thalassomonas sp.</title>
        <authorList>
            <person name="Pheiffer F."/>
            <person name="Schneider Y.K."/>
            <person name="Hansen E.H."/>
            <person name="Andersen J.H."/>
            <person name="Isaksson J."/>
            <person name="Busche T."/>
            <person name="R C."/>
            <person name="Kalinowski J."/>
            <person name="Zyl L.V."/>
            <person name="Trindade M."/>
        </authorList>
    </citation>
    <scope>NUCLEOTIDE SEQUENCE [LARGE SCALE GENOMIC DNA]</scope>
    <source>
        <strain evidence="1 2">XOM25</strain>
    </source>
</reference>
<dbReference type="Proteomes" id="UP000032352">
    <property type="component" value="Chromosome"/>
</dbReference>
<dbReference type="PANTHER" id="PTHR30292">
    <property type="entry name" value="UNCHARACTERIZED PROTEIN YBGL-RELATED"/>
    <property type="match status" value="1"/>
</dbReference>
<dbReference type="Pfam" id="PF03746">
    <property type="entry name" value="LamB_YcsF"/>
    <property type="match status" value="1"/>
</dbReference>
<dbReference type="InterPro" id="IPR011330">
    <property type="entry name" value="Glyco_hydro/deAcase_b/a-brl"/>
</dbReference>
<protein>
    <submittedName>
        <fullName evidence="1">5-oxoprolinase subunit PxpA</fullName>
    </submittedName>
</protein>
<dbReference type="CDD" id="cd10787">
    <property type="entry name" value="LamB_YcsF_like"/>
    <property type="match status" value="1"/>
</dbReference>
<dbReference type="Gene3D" id="3.20.20.370">
    <property type="entry name" value="Glycoside hydrolase/deacetylase"/>
    <property type="match status" value="1"/>
</dbReference>
<dbReference type="EMBL" id="CP059733">
    <property type="protein sequence ID" value="WDE05773.1"/>
    <property type="molecule type" value="Genomic_DNA"/>
</dbReference>
<keyword evidence="2" id="KW-1185">Reference proteome</keyword>
<dbReference type="KEGG" id="tvd:SG34_002210"/>
<reference evidence="1 2" key="1">
    <citation type="journal article" date="2015" name="Genome Announc.">
        <title>Draft Genome Sequences of Marine Isolates of Thalassomonas viridans and Thalassomonas actiniarum.</title>
        <authorList>
            <person name="Olonade I."/>
            <person name="van Zyl L.J."/>
            <person name="Trindade M."/>
        </authorList>
    </citation>
    <scope>NUCLEOTIDE SEQUENCE [LARGE SCALE GENOMIC DNA]</scope>
    <source>
        <strain evidence="1 2">XOM25</strain>
    </source>
</reference>
<dbReference type="RefSeq" id="WP_044836682.1">
    <property type="nucleotide sequence ID" value="NZ_CP059733.1"/>
</dbReference>
<dbReference type="PANTHER" id="PTHR30292:SF0">
    <property type="entry name" value="5-OXOPROLINASE SUBUNIT A"/>
    <property type="match status" value="1"/>
</dbReference>
<proteinExistence type="predicted"/>
<organism evidence="1 2">
    <name type="scientific">Thalassomonas viridans</name>
    <dbReference type="NCBI Taxonomy" id="137584"/>
    <lineage>
        <taxon>Bacteria</taxon>
        <taxon>Pseudomonadati</taxon>
        <taxon>Pseudomonadota</taxon>
        <taxon>Gammaproteobacteria</taxon>
        <taxon>Alteromonadales</taxon>
        <taxon>Colwelliaceae</taxon>
        <taxon>Thalassomonas</taxon>
    </lineage>
</organism>
<dbReference type="GO" id="GO:0005975">
    <property type="term" value="P:carbohydrate metabolic process"/>
    <property type="evidence" value="ECO:0007669"/>
    <property type="project" value="InterPro"/>
</dbReference>
<evidence type="ECO:0000313" key="2">
    <source>
        <dbReference type="Proteomes" id="UP000032352"/>
    </source>
</evidence>